<name>A0A2P2JEP4_RHIMU</name>
<dbReference type="AlphaFoldDB" id="A0A2P2JEP4"/>
<accession>A0A2P2JEP4</accession>
<dbReference type="InterPro" id="IPR044689">
    <property type="entry name" value="CGR2/3"/>
</dbReference>
<organism evidence="2">
    <name type="scientific">Rhizophora mucronata</name>
    <name type="common">Asiatic mangrove</name>
    <dbReference type="NCBI Taxonomy" id="61149"/>
    <lineage>
        <taxon>Eukaryota</taxon>
        <taxon>Viridiplantae</taxon>
        <taxon>Streptophyta</taxon>
        <taxon>Embryophyta</taxon>
        <taxon>Tracheophyta</taxon>
        <taxon>Spermatophyta</taxon>
        <taxon>Magnoliopsida</taxon>
        <taxon>eudicotyledons</taxon>
        <taxon>Gunneridae</taxon>
        <taxon>Pentapetalae</taxon>
        <taxon>rosids</taxon>
        <taxon>fabids</taxon>
        <taxon>Malpighiales</taxon>
        <taxon>Rhizophoraceae</taxon>
        <taxon>Rhizophora</taxon>
    </lineage>
</organism>
<dbReference type="EMBL" id="GGEC01011452">
    <property type="protein sequence ID" value="MBW91935.1"/>
    <property type="molecule type" value="Transcribed_RNA"/>
</dbReference>
<protein>
    <submittedName>
        <fullName evidence="2">Uncharacterized protein</fullName>
    </submittedName>
</protein>
<dbReference type="GO" id="GO:0008168">
    <property type="term" value="F:methyltransferase activity"/>
    <property type="evidence" value="ECO:0007669"/>
    <property type="project" value="InterPro"/>
</dbReference>
<sequence length="262" mass="29064">MSRRPGNPSRRLANGGGIPFVSSMHSKSRSSPLLSIGLLVVGAILLIGYCYSGSGGRISNREALSKVEGGVSCTLEVHRALPVLKKAYGDKMYKVLHVGPETCSVVSMLLQEKDAEAWGIEPYDLDEVDDNCKNLMHKGFVRVADIKFPLPYRAKSFSLIIVSDALDYLSPRYLNKTLPELARVSADGVVIFTGNPGQQRAKVSELSKFGRPAKFRSSSWWIRYFLQTNLEENEAAAKKFEQASQKRSYKPACQVFHLKSYP</sequence>
<dbReference type="SUPFAM" id="SSF53335">
    <property type="entry name" value="S-adenosyl-L-methionine-dependent methyltransferases"/>
    <property type="match status" value="1"/>
</dbReference>
<dbReference type="PANTHER" id="PTHR34208">
    <property type="entry name" value="S-ADENOSYL-L-METHIONINE-DEPENDENT METHYLTRANSFERASE-RELATED"/>
    <property type="match status" value="1"/>
</dbReference>
<reference evidence="2" key="1">
    <citation type="submission" date="2018-02" db="EMBL/GenBank/DDBJ databases">
        <title>Rhizophora mucronata_Transcriptome.</title>
        <authorList>
            <person name="Meera S.P."/>
            <person name="Sreeshan A."/>
            <person name="Augustine A."/>
        </authorList>
    </citation>
    <scope>NUCLEOTIDE SEQUENCE</scope>
    <source>
        <tissue evidence="2">Leaf</tissue>
    </source>
</reference>
<feature type="transmembrane region" description="Helical" evidence="1">
    <location>
        <begin position="33"/>
        <end position="51"/>
    </location>
</feature>
<evidence type="ECO:0000313" key="2">
    <source>
        <dbReference type="EMBL" id="MBW91935.1"/>
    </source>
</evidence>
<keyword evidence="1" id="KW-0472">Membrane</keyword>
<proteinExistence type="predicted"/>
<evidence type="ECO:0000256" key="1">
    <source>
        <dbReference type="SAM" id="Phobius"/>
    </source>
</evidence>
<keyword evidence="1" id="KW-0812">Transmembrane</keyword>
<keyword evidence="1" id="KW-1133">Transmembrane helix</keyword>
<dbReference type="GO" id="GO:0045488">
    <property type="term" value="P:pectin metabolic process"/>
    <property type="evidence" value="ECO:0007669"/>
    <property type="project" value="InterPro"/>
</dbReference>
<dbReference type="PANTHER" id="PTHR34208:SF5">
    <property type="entry name" value="OS01G0144000 PROTEIN"/>
    <property type="match status" value="1"/>
</dbReference>
<dbReference type="Gene3D" id="3.40.50.150">
    <property type="entry name" value="Vaccinia Virus protein VP39"/>
    <property type="match status" value="1"/>
</dbReference>
<dbReference type="InterPro" id="IPR029063">
    <property type="entry name" value="SAM-dependent_MTases_sf"/>
</dbReference>